<feature type="region of interest" description="Disordered" evidence="1">
    <location>
        <begin position="1"/>
        <end position="37"/>
    </location>
</feature>
<accession>A0A2A4K7H9</accession>
<protein>
    <submittedName>
        <fullName evidence="2">Uncharacterized protein</fullName>
    </submittedName>
</protein>
<comment type="caution">
    <text evidence="2">The sequence shown here is derived from an EMBL/GenBank/DDBJ whole genome shotgun (WGS) entry which is preliminary data.</text>
</comment>
<reference evidence="2" key="1">
    <citation type="submission" date="2017-09" db="EMBL/GenBank/DDBJ databases">
        <title>Contemporary evolution of a Lepidopteran species, Heliothis virescens, in response to modern agricultural practices.</title>
        <authorList>
            <person name="Fritz M.L."/>
            <person name="Deyonke A.M."/>
            <person name="Papanicolaou A."/>
            <person name="Micinski S."/>
            <person name="Westbrook J."/>
            <person name="Gould F."/>
        </authorList>
    </citation>
    <scope>NUCLEOTIDE SEQUENCE [LARGE SCALE GENOMIC DNA]</scope>
    <source>
        <strain evidence="2">HvINT-</strain>
        <tissue evidence="2">Whole body</tissue>
    </source>
</reference>
<evidence type="ECO:0000256" key="1">
    <source>
        <dbReference type="SAM" id="MobiDB-lite"/>
    </source>
</evidence>
<gene>
    <name evidence="2" type="ORF">B5V51_12145</name>
</gene>
<organism evidence="2">
    <name type="scientific">Heliothis virescens</name>
    <name type="common">Tobacco budworm moth</name>
    <dbReference type="NCBI Taxonomy" id="7102"/>
    <lineage>
        <taxon>Eukaryota</taxon>
        <taxon>Metazoa</taxon>
        <taxon>Ecdysozoa</taxon>
        <taxon>Arthropoda</taxon>
        <taxon>Hexapoda</taxon>
        <taxon>Insecta</taxon>
        <taxon>Pterygota</taxon>
        <taxon>Neoptera</taxon>
        <taxon>Endopterygota</taxon>
        <taxon>Lepidoptera</taxon>
        <taxon>Glossata</taxon>
        <taxon>Ditrysia</taxon>
        <taxon>Noctuoidea</taxon>
        <taxon>Noctuidae</taxon>
        <taxon>Heliothinae</taxon>
        <taxon>Heliothis</taxon>
    </lineage>
</organism>
<proteinExistence type="predicted"/>
<dbReference type="EMBL" id="NWSH01000064">
    <property type="protein sequence ID" value="PCG80029.1"/>
    <property type="molecule type" value="Genomic_DNA"/>
</dbReference>
<evidence type="ECO:0000313" key="2">
    <source>
        <dbReference type="EMBL" id="PCG80029.1"/>
    </source>
</evidence>
<sequence>MSDSSDSVKSANSRTSANVTQRAKPMRVSNRPSASDEIAELKKMVQQLTLKLEEHTRASCCSAERPSRVQERRRSSSRHRSRSRSSYQKYPMCWYHAKFGPQAHNCVKPCDFHKAGNATGSR</sequence>
<feature type="region of interest" description="Disordered" evidence="1">
    <location>
        <begin position="56"/>
        <end position="87"/>
    </location>
</feature>
<feature type="compositionally biased region" description="Basic and acidic residues" evidence="1">
    <location>
        <begin position="65"/>
        <end position="74"/>
    </location>
</feature>
<name>A0A2A4K7H9_HELVI</name>
<feature type="compositionally biased region" description="Polar residues" evidence="1">
    <location>
        <begin position="8"/>
        <end position="21"/>
    </location>
</feature>
<dbReference type="AlphaFoldDB" id="A0A2A4K7H9"/>